<dbReference type="Proteomes" id="UP000248924">
    <property type="component" value="Unassembled WGS sequence"/>
</dbReference>
<accession>A0A2W2DUT0</accession>
<evidence type="ECO:0000256" key="1">
    <source>
        <dbReference type="SAM" id="MobiDB-lite"/>
    </source>
</evidence>
<evidence type="ECO:0000313" key="3">
    <source>
        <dbReference type="Proteomes" id="UP000248924"/>
    </source>
</evidence>
<feature type="compositionally biased region" description="Basic and acidic residues" evidence="1">
    <location>
        <begin position="282"/>
        <end position="300"/>
    </location>
</feature>
<comment type="caution">
    <text evidence="2">The sequence shown here is derived from an EMBL/GenBank/DDBJ whole genome shotgun (WGS) entry which is preliminary data.</text>
</comment>
<dbReference type="EMBL" id="POTY01000161">
    <property type="protein sequence ID" value="PZG13981.1"/>
    <property type="molecule type" value="Genomic_DNA"/>
</dbReference>
<reference evidence="2 3" key="1">
    <citation type="submission" date="2018-01" db="EMBL/GenBank/DDBJ databases">
        <title>Draft genome sequence of Jishengella sp. NA12.</title>
        <authorList>
            <person name="Sahin N."/>
            <person name="Ay H."/>
            <person name="Saygin H."/>
        </authorList>
    </citation>
    <scope>NUCLEOTIDE SEQUENCE [LARGE SCALE GENOMIC DNA]</scope>
    <source>
        <strain evidence="2 3">NA12</strain>
    </source>
</reference>
<feature type="region of interest" description="Disordered" evidence="1">
    <location>
        <begin position="108"/>
        <end position="133"/>
    </location>
</feature>
<feature type="region of interest" description="Disordered" evidence="1">
    <location>
        <begin position="334"/>
        <end position="363"/>
    </location>
</feature>
<organism evidence="2 3">
    <name type="scientific">Micromonospora craterilacus</name>
    <dbReference type="NCBI Taxonomy" id="1655439"/>
    <lineage>
        <taxon>Bacteria</taxon>
        <taxon>Bacillati</taxon>
        <taxon>Actinomycetota</taxon>
        <taxon>Actinomycetes</taxon>
        <taxon>Micromonosporales</taxon>
        <taxon>Micromonosporaceae</taxon>
        <taxon>Micromonospora</taxon>
    </lineage>
</organism>
<dbReference type="OrthoDB" id="9757728at2"/>
<name>A0A2W2DUT0_9ACTN</name>
<sequence>MSTPPVPQWNLSTRWPVALLPVRVETRFVDVGTSTELWLRILPDVLHVDSHQPELTDDEVAWGRQYWIDTWRAGRVAEDELAAWRRLCLLVEPERAAWIARVLEPAETGRPTAPVPPEKPLPRDPDFPPVPGGADPWSRSPVARGLPSQWQVTLWRAGVAPVYWESTPVRRPLAVAPPAGLDLSGTSGYEPPVDEASRWLVDFDHAVQVGMAGRIPLPPAMAQHGIDRLVVFGVDSDPAAPTDTPAARGSRLLGELLDAHFHTHGLDYVAPGTPTNNTAADRSGRDTRSPQRADLLRVDHGQQPPTEADGDAPVTARALGVPVVAQHGDPLHAARAGAATSSPRALARAAHRPDGPPADPAEAAVSQHAGARHMNTVAWAATWGYFLSDLLTDTIGEDGIRHGRRHFVDHVRAAGPVPTLRIAEQPYGILPVTALNQWSGPDARDTALVSFLRLLRDRVWRPSATELDPGTGLPGVPRVGGPGNAQQVLLRILAQAPVAWHWKARSLLGMEYVTHLWRFLRLRLDGDWRERQAFEPNQLMDLLDLDWAPRVAQAVFAEDAHSVGGPLVDPPAPGTAAGYLRWLADPARSWQELRDRAETDGAATPLLYRVLRQSALAEYATGARRVQSALAPLPADAYRDAELIDIRPDRESWPLWRQLERVLPGGRGAVGDYLRAANPTGEPAVRDLADYRASARALAAYPSADLERLLAEAMDLCAYRLDAWITSFATKKLDAMRTVEPNGVHLGGYGWVENLRRSAVAPTVVTSPPPGERGQLWEGAPNAGYLHAPSLGQATTAAVLRAGYRAHTGPGDNPLAVDLTSDRVRLAAWLLDGVRQGQPLTELLGYRFERQLQDHPRVLEQYLPRLRAIAPVRATRVEHDTRPREVVAATAVVDGLELHRIWRADRIDWGGDPGLPNVGTDDHRALVAVLGSLGEAIDAVADALLAESVHHAAQGNPLRAGATLDAASRGDVPATELEFARTPRTGLALTHRLVLVGGDWPSEPEHWPTSGPTPRADAEPRLEALVRELLPRPASVRCQVEWAGDDGPVTGTVSLDRLGRPALDLLALTDVEDTTADSELAARVLDAATADGLPAGATGTRPVRVVPGRPDGWAAEVLSLDEFVEAARSVRALVTTARPLTAADLSTGEPDQVGPADPAVTGRADEAAALLDQLVDDLTSDDPATLAPALELAAAIGVLGAYTGPDATPAALRARARAVHPEVATRHAALAALSVDATADPDQVRAHDLARLRAVFGADFQVLPTFTVSEPAGLAEALAASTALQHDDPYAAEDWLAEAALVRPGAARLDTVRGYADAVRPGTPPALRVAQLPYADGDRWLALPFTGERPTGSRLGLVVHAPTEVDPTAPLCGLLVDEWVEVLPSDTETTGVAFHAETPGQAAPQAILLAVPADGAPTWTRDALERTLVETLELAPLRAVDVATLGEVGQFLPALYFPVNVDGDTAATDFTRTVPAG</sequence>
<evidence type="ECO:0000313" key="2">
    <source>
        <dbReference type="EMBL" id="PZG13981.1"/>
    </source>
</evidence>
<proteinExistence type="predicted"/>
<feature type="region of interest" description="Disordered" evidence="1">
    <location>
        <begin position="267"/>
        <end position="312"/>
    </location>
</feature>
<protein>
    <submittedName>
        <fullName evidence="2">Uncharacterized protein</fullName>
    </submittedName>
</protein>
<dbReference type="RefSeq" id="WP_111216400.1">
    <property type="nucleotide sequence ID" value="NZ_POTY01000161.1"/>
</dbReference>
<keyword evidence="3" id="KW-1185">Reference proteome</keyword>
<gene>
    <name evidence="2" type="ORF">C1I95_22635</name>
</gene>